<dbReference type="Pfam" id="PF12680">
    <property type="entry name" value="SnoaL_2"/>
    <property type="match status" value="1"/>
</dbReference>
<dbReference type="SUPFAM" id="SSF54427">
    <property type="entry name" value="NTF2-like"/>
    <property type="match status" value="1"/>
</dbReference>
<evidence type="ECO:0000313" key="3">
    <source>
        <dbReference type="Proteomes" id="UP000030710"/>
    </source>
</evidence>
<dbReference type="EMBL" id="KE356561">
    <property type="protein sequence ID" value="ERG94276.1"/>
    <property type="molecule type" value="Genomic_DNA"/>
</dbReference>
<dbReference type="Proteomes" id="UP000030710">
    <property type="component" value="Unassembled WGS sequence"/>
</dbReference>
<organism evidence="2 3">
    <name type="scientific">Haloquadratum walsbyi J07HQW2</name>
    <dbReference type="NCBI Taxonomy" id="1238425"/>
    <lineage>
        <taxon>Archaea</taxon>
        <taxon>Methanobacteriati</taxon>
        <taxon>Methanobacteriota</taxon>
        <taxon>Stenosarchaea group</taxon>
        <taxon>Halobacteria</taxon>
        <taxon>Halobacteriales</taxon>
        <taxon>Haloferacaceae</taxon>
        <taxon>Haloquadratum</taxon>
    </lineage>
</organism>
<gene>
    <name evidence="2" type="ORF">J07HQW2_00710</name>
</gene>
<dbReference type="Gene3D" id="3.10.450.50">
    <property type="match status" value="1"/>
</dbReference>
<protein>
    <recommendedName>
        <fullName evidence="1">SnoaL-like domain-containing protein</fullName>
    </recommendedName>
</protein>
<name>U1PPN3_9EURY</name>
<dbReference type="RefSeq" id="WP_021053769.1">
    <property type="nucleotide sequence ID" value="NZ_KE356561.1"/>
</dbReference>
<dbReference type="InterPro" id="IPR037401">
    <property type="entry name" value="SnoaL-like"/>
</dbReference>
<dbReference type="InterPro" id="IPR032710">
    <property type="entry name" value="NTF2-like_dom_sf"/>
</dbReference>
<proteinExistence type="predicted"/>
<evidence type="ECO:0000313" key="2">
    <source>
        <dbReference type="EMBL" id="ERG94276.1"/>
    </source>
</evidence>
<accession>U1PPN3</accession>
<sequence>MKIAEDAKIDAPQRAVRWATELYEAVDSTDETGFADAFTEEGCLTWGNQDMIKGSERIEEYIGGFFESIDTLDHNFSGIWVTEGIEDIDDILTLEADVTYTRHDGSTMTVPATTIIERDTDKAKAARIYVDISSL</sequence>
<feature type="domain" description="SnoaL-like" evidence="1">
    <location>
        <begin position="20"/>
        <end position="122"/>
    </location>
</feature>
<dbReference type="AlphaFoldDB" id="U1PPN3"/>
<dbReference type="HOGENOM" id="CLU_125946_3_0_2"/>
<evidence type="ECO:0000259" key="1">
    <source>
        <dbReference type="Pfam" id="PF12680"/>
    </source>
</evidence>
<dbReference type="eggNOG" id="arCOG12146">
    <property type="taxonomic scope" value="Archaea"/>
</dbReference>
<reference evidence="2 3" key="1">
    <citation type="journal article" date="2013" name="PLoS ONE">
        <title>Assembly-driven community genomics of a hypersaline microbial ecosystem.</title>
        <authorList>
            <person name="Podell S."/>
            <person name="Ugalde J.A."/>
            <person name="Narasingarao P."/>
            <person name="Banfield J.F."/>
            <person name="Heidelberg K.B."/>
            <person name="Allen E.E."/>
        </authorList>
    </citation>
    <scope>NUCLEOTIDE SEQUENCE [LARGE SCALE GENOMIC DNA]</scope>
    <source>
        <strain evidence="3">J07HQW2</strain>
    </source>
</reference>